<dbReference type="InterPro" id="IPR036380">
    <property type="entry name" value="Isochorismatase-like_sf"/>
</dbReference>
<evidence type="ECO:0000313" key="10">
    <source>
        <dbReference type="Proteomes" id="UP000237438"/>
    </source>
</evidence>
<dbReference type="InterPro" id="IPR052347">
    <property type="entry name" value="Isochorismatase_Nicotinamidase"/>
</dbReference>
<sequence>MVVSNPKIQAITALLVVDMQEDFCSKDGSLAIPNGSDTIPIINKLLDLPFALRIASKDWHPESHISFASNHPGREPFSDFIINRNPTKADEEKKIRLWPNHCVIDTFGAQLVSELAVNKLDLVINKGTEENAEMYSMFYNIWGKDSGLLKILKEKNVTDVLVVGVAFDYCVKETAIHAAKEGFRTIVIREATRATSTENWSLTEKDLYDFGVEVLSIKDHVIHGILDG</sequence>
<dbReference type="CDD" id="cd01011">
    <property type="entry name" value="nicotinamidase"/>
    <property type="match status" value="1"/>
</dbReference>
<dbReference type="PANTHER" id="PTHR11080">
    <property type="entry name" value="PYRAZINAMIDASE/NICOTINAMIDASE"/>
    <property type="match status" value="1"/>
</dbReference>
<evidence type="ECO:0000256" key="3">
    <source>
        <dbReference type="ARBA" id="ARBA00022723"/>
    </source>
</evidence>
<evidence type="ECO:0000256" key="5">
    <source>
        <dbReference type="ARBA" id="ARBA00037900"/>
    </source>
</evidence>
<dbReference type="SUPFAM" id="SSF52499">
    <property type="entry name" value="Isochorismatase-like hydrolases"/>
    <property type="match status" value="1"/>
</dbReference>
<dbReference type="AlphaFoldDB" id="A0A2S4PJ95"/>
<comment type="similarity">
    <text evidence="1">Belongs to the isochorismatase family.</text>
</comment>
<feature type="domain" description="Isochorismatase-like" evidence="8">
    <location>
        <begin position="12"/>
        <end position="218"/>
    </location>
</feature>
<name>A0A2S4PJ95_9PEZI</name>
<evidence type="ECO:0000256" key="7">
    <source>
        <dbReference type="ARBA" id="ARBA00043224"/>
    </source>
</evidence>
<comment type="caution">
    <text evidence="9">The sequence shown here is derived from an EMBL/GenBank/DDBJ whole genome shotgun (WGS) entry which is preliminary data.</text>
</comment>
<dbReference type="OrthoDB" id="3341310at2759"/>
<keyword evidence="3" id="KW-0479">Metal-binding</keyword>
<dbReference type="Gene3D" id="3.40.50.850">
    <property type="entry name" value="Isochorismatase-like"/>
    <property type="match status" value="1"/>
</dbReference>
<reference evidence="9 10" key="1">
    <citation type="submission" date="2017-10" db="EMBL/GenBank/DDBJ databases">
        <title>Development of genomic resources for the powdery mildew, Erysiphe pulchra.</title>
        <authorList>
            <person name="Wadl P.A."/>
            <person name="Mack B.M."/>
            <person name="Moore G."/>
            <person name="Beltz S.B."/>
        </authorList>
    </citation>
    <scope>NUCLEOTIDE SEQUENCE [LARGE SCALE GENOMIC DNA]</scope>
    <source>
        <strain evidence="9">Cflorida</strain>
    </source>
</reference>
<gene>
    <name evidence="9" type="ORF">EPUL_006161</name>
</gene>
<comment type="pathway">
    <text evidence="5">Cofactor biosynthesis; nicotinate biosynthesis; nicotinate from nicotinamide: step 1/1.</text>
</comment>
<keyword evidence="4" id="KW-0378">Hydrolase</keyword>
<evidence type="ECO:0000256" key="1">
    <source>
        <dbReference type="ARBA" id="ARBA00006336"/>
    </source>
</evidence>
<evidence type="ECO:0000256" key="6">
    <source>
        <dbReference type="ARBA" id="ARBA00039017"/>
    </source>
</evidence>
<dbReference type="EMBL" id="PEDP01004344">
    <property type="protein sequence ID" value="POS82093.1"/>
    <property type="molecule type" value="Genomic_DNA"/>
</dbReference>
<dbReference type="EC" id="3.5.1.19" evidence="6"/>
<keyword evidence="2" id="KW-0662">Pyridine nucleotide biosynthesis</keyword>
<dbReference type="STRING" id="225359.A0A2S4PJ95"/>
<dbReference type="GO" id="GO:0008936">
    <property type="term" value="F:nicotinamidase activity"/>
    <property type="evidence" value="ECO:0007669"/>
    <property type="project" value="UniProtKB-EC"/>
</dbReference>
<protein>
    <recommendedName>
        <fullName evidence="6">nicotinamidase</fullName>
        <ecNumber evidence="6">3.5.1.19</ecNumber>
    </recommendedName>
    <alternativeName>
        <fullName evidence="7">Nicotinamide deamidase</fullName>
    </alternativeName>
</protein>
<dbReference type="Proteomes" id="UP000237438">
    <property type="component" value="Unassembled WGS sequence"/>
</dbReference>
<feature type="non-terminal residue" evidence="9">
    <location>
        <position position="228"/>
    </location>
</feature>
<evidence type="ECO:0000259" key="8">
    <source>
        <dbReference type="Pfam" id="PF00857"/>
    </source>
</evidence>
<keyword evidence="10" id="KW-1185">Reference proteome</keyword>
<dbReference type="Pfam" id="PF00857">
    <property type="entry name" value="Isochorismatase"/>
    <property type="match status" value="1"/>
</dbReference>
<dbReference type="InterPro" id="IPR000868">
    <property type="entry name" value="Isochorismatase-like_dom"/>
</dbReference>
<evidence type="ECO:0000313" key="9">
    <source>
        <dbReference type="EMBL" id="POS82093.1"/>
    </source>
</evidence>
<dbReference type="PANTHER" id="PTHR11080:SF2">
    <property type="entry name" value="LD05707P"/>
    <property type="match status" value="1"/>
</dbReference>
<proteinExistence type="inferred from homology"/>
<accession>A0A2S4PJ95</accession>
<dbReference type="GO" id="GO:0046872">
    <property type="term" value="F:metal ion binding"/>
    <property type="evidence" value="ECO:0007669"/>
    <property type="project" value="UniProtKB-KW"/>
</dbReference>
<organism evidence="9 10">
    <name type="scientific">Erysiphe pulchra</name>
    <dbReference type="NCBI Taxonomy" id="225359"/>
    <lineage>
        <taxon>Eukaryota</taxon>
        <taxon>Fungi</taxon>
        <taxon>Dikarya</taxon>
        <taxon>Ascomycota</taxon>
        <taxon>Pezizomycotina</taxon>
        <taxon>Leotiomycetes</taxon>
        <taxon>Erysiphales</taxon>
        <taxon>Erysiphaceae</taxon>
        <taxon>Erysiphe</taxon>
    </lineage>
</organism>
<evidence type="ECO:0000256" key="4">
    <source>
        <dbReference type="ARBA" id="ARBA00022801"/>
    </source>
</evidence>
<evidence type="ECO:0000256" key="2">
    <source>
        <dbReference type="ARBA" id="ARBA00022642"/>
    </source>
</evidence>
<dbReference type="GO" id="GO:0019363">
    <property type="term" value="P:pyridine nucleotide biosynthetic process"/>
    <property type="evidence" value="ECO:0007669"/>
    <property type="project" value="UniProtKB-KW"/>
</dbReference>